<keyword evidence="2" id="KW-1185">Reference proteome</keyword>
<accession>A0ABZ2QFS7</accession>
<organism evidence="1 2">
    <name type="scientific">Flavobacterium ginsenosidimutans</name>
    <dbReference type="NCBI Taxonomy" id="687844"/>
    <lineage>
        <taxon>Bacteria</taxon>
        <taxon>Pseudomonadati</taxon>
        <taxon>Bacteroidota</taxon>
        <taxon>Flavobacteriia</taxon>
        <taxon>Flavobacteriales</taxon>
        <taxon>Flavobacteriaceae</taxon>
        <taxon>Flavobacterium</taxon>
    </lineage>
</organism>
<dbReference type="EMBL" id="CP147988">
    <property type="protein sequence ID" value="WXK51793.1"/>
    <property type="molecule type" value="Genomic_DNA"/>
</dbReference>
<proteinExistence type="predicted"/>
<protein>
    <submittedName>
        <fullName evidence="1">Uncharacterized protein</fullName>
    </submittedName>
</protein>
<gene>
    <name evidence="1" type="ORF">V6624_09135</name>
</gene>
<dbReference type="RefSeq" id="WP_111286372.1">
    <property type="nucleotide sequence ID" value="NZ_CP147988.1"/>
</dbReference>
<evidence type="ECO:0000313" key="2">
    <source>
        <dbReference type="Proteomes" id="UP001447857"/>
    </source>
</evidence>
<reference evidence="1 2" key="1">
    <citation type="submission" date="2024-02" db="EMBL/GenBank/DDBJ databases">
        <title>complete genome of Flavobacterium ginsenosidimutans Str. YTB16.</title>
        <authorList>
            <person name="Wang Q."/>
        </authorList>
    </citation>
    <scope>NUCLEOTIDE SEQUENCE [LARGE SCALE GENOMIC DNA]</scope>
    <source>
        <strain evidence="1 2">YTB16</strain>
    </source>
</reference>
<dbReference type="Proteomes" id="UP001447857">
    <property type="component" value="Chromosome"/>
</dbReference>
<evidence type="ECO:0000313" key="1">
    <source>
        <dbReference type="EMBL" id="WXK51793.1"/>
    </source>
</evidence>
<name>A0ABZ2QFS7_9FLAO</name>
<sequence>METNKDSILRNIKYLSDFLSALSKQKPLDVEDIDNYINEFTEYHFRLSLKLILEKETEKIIEIISGNVDYENIKDFADLLHLRISVEMNKNDKKEMSGKIIQLYEIYNKMSKTYSFENQLKMNELKKYGK</sequence>